<sequence length="235" mass="25364">MDRERLDRPVKLAVVEDLPVVLAGVRSWVAADPQKRVEIIASGDTLEAVLDGPGADADVILLDLELNGVLMIGRIPELCAQGRRVVVYSVHEDEETVLNVLKAGAATFITKGESAEHCLETIVAVAWDRPYVTPTMAGALVVADASTARPMLSAREREALLLWFQGMNKQSVATRMGISEATVKQYIERARIKYASTGRAAPTKTTLLARAIQDGLITPADIIEYQSRAAEGGQS</sequence>
<name>A0A5M3X624_9ACTN</name>
<keyword evidence="6" id="KW-1185">Reference proteome</keyword>
<evidence type="ECO:0000256" key="2">
    <source>
        <dbReference type="ARBA" id="ARBA00023125"/>
    </source>
</evidence>
<dbReference type="InterPro" id="IPR001789">
    <property type="entry name" value="Sig_transdc_resp-reg_receiver"/>
</dbReference>
<dbReference type="PANTHER" id="PTHR43214">
    <property type="entry name" value="TWO-COMPONENT RESPONSE REGULATOR"/>
    <property type="match status" value="1"/>
</dbReference>
<dbReference type="SMART" id="SM00448">
    <property type="entry name" value="REC"/>
    <property type="match status" value="1"/>
</dbReference>
<dbReference type="Pfam" id="PF00196">
    <property type="entry name" value="GerE"/>
    <property type="match status" value="1"/>
</dbReference>
<proteinExistence type="predicted"/>
<protein>
    <submittedName>
        <fullName evidence="5">DNA-binding response regulator</fullName>
    </submittedName>
</protein>
<dbReference type="CDD" id="cd17535">
    <property type="entry name" value="REC_NarL-like"/>
    <property type="match status" value="1"/>
</dbReference>
<dbReference type="Pfam" id="PF00072">
    <property type="entry name" value="Response_reg"/>
    <property type="match status" value="1"/>
</dbReference>
<reference evidence="5 6" key="1">
    <citation type="submission" date="2019-10" db="EMBL/GenBank/DDBJ databases">
        <title>Whole genome shotgun sequence of Acrocarpospora macrocephala NBRC 16266.</title>
        <authorList>
            <person name="Ichikawa N."/>
            <person name="Kimura A."/>
            <person name="Kitahashi Y."/>
            <person name="Komaki H."/>
            <person name="Oguchi A."/>
        </authorList>
    </citation>
    <scope>NUCLEOTIDE SEQUENCE [LARGE SCALE GENOMIC DNA]</scope>
    <source>
        <strain evidence="5 6">NBRC 16266</strain>
    </source>
</reference>
<evidence type="ECO:0000256" key="3">
    <source>
        <dbReference type="PROSITE-ProRule" id="PRU00169"/>
    </source>
</evidence>
<dbReference type="InterPro" id="IPR058245">
    <property type="entry name" value="NreC/VraR/RcsB-like_REC"/>
</dbReference>
<dbReference type="SUPFAM" id="SSF46894">
    <property type="entry name" value="C-terminal effector domain of the bipartite response regulators"/>
    <property type="match status" value="1"/>
</dbReference>
<dbReference type="InterPro" id="IPR000792">
    <property type="entry name" value="Tscrpt_reg_LuxR_C"/>
</dbReference>
<dbReference type="GO" id="GO:0000160">
    <property type="term" value="P:phosphorelay signal transduction system"/>
    <property type="evidence" value="ECO:0007669"/>
    <property type="project" value="InterPro"/>
</dbReference>
<dbReference type="SUPFAM" id="SSF52172">
    <property type="entry name" value="CheY-like"/>
    <property type="match status" value="1"/>
</dbReference>
<dbReference type="RefSeq" id="WP_246269071.1">
    <property type="nucleotide sequence ID" value="NZ_BAAAHL010000026.1"/>
</dbReference>
<dbReference type="EMBL" id="BLAE01000070">
    <property type="protein sequence ID" value="GES15111.1"/>
    <property type="molecule type" value="Genomic_DNA"/>
</dbReference>
<dbReference type="PROSITE" id="PS50110">
    <property type="entry name" value="RESPONSE_REGULATORY"/>
    <property type="match status" value="1"/>
</dbReference>
<evidence type="ECO:0000256" key="1">
    <source>
        <dbReference type="ARBA" id="ARBA00022553"/>
    </source>
</evidence>
<dbReference type="GO" id="GO:0003677">
    <property type="term" value="F:DNA binding"/>
    <property type="evidence" value="ECO:0007669"/>
    <property type="project" value="UniProtKB-KW"/>
</dbReference>
<dbReference type="InterPro" id="IPR016032">
    <property type="entry name" value="Sig_transdc_resp-reg_C-effctor"/>
</dbReference>
<dbReference type="Gene3D" id="1.10.10.10">
    <property type="entry name" value="Winged helix-like DNA-binding domain superfamily/Winged helix DNA-binding domain"/>
    <property type="match status" value="1"/>
</dbReference>
<dbReference type="InterPro" id="IPR011006">
    <property type="entry name" value="CheY-like_superfamily"/>
</dbReference>
<feature type="domain" description="Response regulatory" evidence="4">
    <location>
        <begin position="11"/>
        <end position="126"/>
    </location>
</feature>
<accession>A0A5M3X624</accession>
<comment type="caution">
    <text evidence="5">The sequence shown here is derived from an EMBL/GenBank/DDBJ whole genome shotgun (WGS) entry which is preliminary data.</text>
</comment>
<dbReference type="SMART" id="SM00421">
    <property type="entry name" value="HTH_LUXR"/>
    <property type="match status" value="1"/>
</dbReference>
<dbReference type="Proteomes" id="UP000331127">
    <property type="component" value="Unassembled WGS sequence"/>
</dbReference>
<gene>
    <name evidence="5" type="ORF">Amac_087080</name>
</gene>
<evidence type="ECO:0000313" key="5">
    <source>
        <dbReference type="EMBL" id="GES15111.1"/>
    </source>
</evidence>
<keyword evidence="2 5" id="KW-0238">DNA-binding</keyword>
<dbReference type="PRINTS" id="PR00038">
    <property type="entry name" value="HTHLUXR"/>
</dbReference>
<dbReference type="PANTHER" id="PTHR43214:SF43">
    <property type="entry name" value="TWO-COMPONENT RESPONSE REGULATOR"/>
    <property type="match status" value="1"/>
</dbReference>
<keyword evidence="1 3" id="KW-0597">Phosphoprotein</keyword>
<evidence type="ECO:0000259" key="4">
    <source>
        <dbReference type="PROSITE" id="PS50110"/>
    </source>
</evidence>
<dbReference type="Gene3D" id="3.40.50.2300">
    <property type="match status" value="1"/>
</dbReference>
<feature type="modified residue" description="4-aspartylphosphate" evidence="3">
    <location>
        <position position="63"/>
    </location>
</feature>
<dbReference type="InterPro" id="IPR039420">
    <property type="entry name" value="WalR-like"/>
</dbReference>
<dbReference type="GO" id="GO:0006355">
    <property type="term" value="P:regulation of DNA-templated transcription"/>
    <property type="evidence" value="ECO:0007669"/>
    <property type="project" value="InterPro"/>
</dbReference>
<dbReference type="InterPro" id="IPR036388">
    <property type="entry name" value="WH-like_DNA-bd_sf"/>
</dbReference>
<organism evidence="5 6">
    <name type="scientific">Acrocarpospora macrocephala</name>
    <dbReference type="NCBI Taxonomy" id="150177"/>
    <lineage>
        <taxon>Bacteria</taxon>
        <taxon>Bacillati</taxon>
        <taxon>Actinomycetota</taxon>
        <taxon>Actinomycetes</taxon>
        <taxon>Streptosporangiales</taxon>
        <taxon>Streptosporangiaceae</taxon>
        <taxon>Acrocarpospora</taxon>
    </lineage>
</organism>
<dbReference type="AlphaFoldDB" id="A0A5M3X624"/>
<evidence type="ECO:0000313" key="6">
    <source>
        <dbReference type="Proteomes" id="UP000331127"/>
    </source>
</evidence>